<dbReference type="Pfam" id="PF02518">
    <property type="entry name" value="HATPase_c"/>
    <property type="match status" value="1"/>
</dbReference>
<evidence type="ECO:0000256" key="3">
    <source>
        <dbReference type="ARBA" id="ARBA00012438"/>
    </source>
</evidence>
<dbReference type="InterPro" id="IPR004358">
    <property type="entry name" value="Sig_transdc_His_kin-like_C"/>
</dbReference>
<dbReference type="Gene3D" id="1.10.287.130">
    <property type="match status" value="1"/>
</dbReference>
<comment type="caution">
    <text evidence="14">The sequence shown here is derived from an EMBL/GenBank/DDBJ whole genome shotgun (WGS) entry which is preliminary data.</text>
</comment>
<dbReference type="PROSITE" id="PS50109">
    <property type="entry name" value="HIS_KIN"/>
    <property type="match status" value="1"/>
</dbReference>
<evidence type="ECO:0000256" key="1">
    <source>
        <dbReference type="ARBA" id="ARBA00000085"/>
    </source>
</evidence>
<keyword evidence="4" id="KW-0597">Phosphoprotein</keyword>
<dbReference type="PRINTS" id="PR00344">
    <property type="entry name" value="BCTRLSENSOR"/>
</dbReference>
<keyword evidence="15" id="KW-1185">Reference proteome</keyword>
<evidence type="ECO:0000256" key="11">
    <source>
        <dbReference type="SAM" id="Phobius"/>
    </source>
</evidence>
<dbReference type="InterPro" id="IPR003660">
    <property type="entry name" value="HAMP_dom"/>
</dbReference>
<comment type="catalytic activity">
    <reaction evidence="1">
        <text>ATP + protein L-histidine = ADP + protein N-phospho-L-histidine.</text>
        <dbReference type="EC" id="2.7.13.3"/>
    </reaction>
</comment>
<evidence type="ECO:0000256" key="4">
    <source>
        <dbReference type="ARBA" id="ARBA00022553"/>
    </source>
</evidence>
<evidence type="ECO:0000256" key="2">
    <source>
        <dbReference type="ARBA" id="ARBA00004370"/>
    </source>
</evidence>
<evidence type="ECO:0000259" key="12">
    <source>
        <dbReference type="PROSITE" id="PS50109"/>
    </source>
</evidence>
<dbReference type="GO" id="GO:0005886">
    <property type="term" value="C:plasma membrane"/>
    <property type="evidence" value="ECO:0007669"/>
    <property type="project" value="TreeGrafter"/>
</dbReference>
<reference evidence="14 15" key="1">
    <citation type="submission" date="2020-08" db="EMBL/GenBank/DDBJ databases">
        <title>Genomic Encyclopedia of Type Strains, Phase IV (KMG-V): Genome sequencing to study the core and pangenomes of soil and plant-associated prokaryotes.</title>
        <authorList>
            <person name="Whitman W."/>
        </authorList>
    </citation>
    <scope>NUCLEOTIDE SEQUENCE [LARGE SCALE GENOMIC DNA]</scope>
    <source>
        <strain evidence="14 15">SEMIA 4064</strain>
    </source>
</reference>
<evidence type="ECO:0000256" key="6">
    <source>
        <dbReference type="ARBA" id="ARBA00022692"/>
    </source>
</evidence>
<evidence type="ECO:0000313" key="14">
    <source>
        <dbReference type="EMBL" id="MBB5577657.1"/>
    </source>
</evidence>
<dbReference type="InterPro" id="IPR005467">
    <property type="entry name" value="His_kinase_dom"/>
</dbReference>
<gene>
    <name evidence="14" type="ORF">GGD50_006312</name>
</gene>
<dbReference type="PROSITE" id="PS50885">
    <property type="entry name" value="HAMP"/>
    <property type="match status" value="1"/>
</dbReference>
<dbReference type="Proteomes" id="UP000549882">
    <property type="component" value="Unassembled WGS sequence"/>
</dbReference>
<dbReference type="SMART" id="SM00387">
    <property type="entry name" value="HATPase_c"/>
    <property type="match status" value="1"/>
</dbReference>
<keyword evidence="7 14" id="KW-0418">Kinase</keyword>
<keyword evidence="8 11" id="KW-1133">Transmembrane helix</keyword>
<dbReference type="EC" id="2.7.13.3" evidence="3"/>
<comment type="subcellular location">
    <subcellularLocation>
        <location evidence="2">Membrane</location>
    </subcellularLocation>
</comment>
<keyword evidence="10 11" id="KW-0472">Membrane</keyword>
<dbReference type="InterPro" id="IPR036890">
    <property type="entry name" value="HATPase_C_sf"/>
</dbReference>
<dbReference type="Gene3D" id="3.30.565.10">
    <property type="entry name" value="Histidine kinase-like ATPase, C-terminal domain"/>
    <property type="match status" value="1"/>
</dbReference>
<evidence type="ECO:0000256" key="9">
    <source>
        <dbReference type="ARBA" id="ARBA00023012"/>
    </source>
</evidence>
<keyword evidence="5" id="KW-0808">Transferase</keyword>
<organism evidence="14 15">
    <name type="scientific">Rhizobium paranaense</name>
    <dbReference type="NCBI Taxonomy" id="1650438"/>
    <lineage>
        <taxon>Bacteria</taxon>
        <taxon>Pseudomonadati</taxon>
        <taxon>Pseudomonadota</taxon>
        <taxon>Alphaproteobacteria</taxon>
        <taxon>Hyphomicrobiales</taxon>
        <taxon>Rhizobiaceae</taxon>
        <taxon>Rhizobium/Agrobacterium group</taxon>
        <taxon>Rhizobium</taxon>
    </lineage>
</organism>
<dbReference type="InterPro" id="IPR003661">
    <property type="entry name" value="HisK_dim/P_dom"/>
</dbReference>
<dbReference type="SUPFAM" id="SSF55874">
    <property type="entry name" value="ATPase domain of HSP90 chaperone/DNA topoisomerase II/histidine kinase"/>
    <property type="match status" value="1"/>
</dbReference>
<sequence>MKLPLPSPRKTIAGRLIAFSMFYAMAALIVAAFVLWFIVAAVVRQQVDQRLDLQIDAVRSTLVLGPDGVFGLSGNLDGPPFDRTGSGWYWQVTADGRHLSSRSLDGGSIASPPRALDWKRLFMGKPQPAVGSGDNGEALYFRVARTFVSGKAVEILASAPKVALTAPAARALALLVPAMLALGAILGVGILFQVRYGLLPLRALSGQISEISSGRLRELPQTEVDELRPVIGEINRLVEHNRKRLAETRLQFANLAHGLKTPVASLYLALDGKNDPTGEARHLVGRIDRRIRHHLGRARAGVSEAGLASSTDLRSRVDDIVQMMSKLYAERRLSVVTTVGSDLRISCSAEDTDEVLGGIIDNAFKWAASSVRITSTAEGAMVLISIEDDGPGIEQSRIAEAMKPGVRLDETVAGDGFGLSIAKEVAELYGGYVKLQARPENGLIAVVALPDAHARDFARSS</sequence>
<dbReference type="RefSeq" id="WP_245407420.1">
    <property type="nucleotide sequence ID" value="NZ_JACHBI010000023.1"/>
</dbReference>
<dbReference type="AlphaFoldDB" id="A0A7W8XY27"/>
<dbReference type="GO" id="GO:0000155">
    <property type="term" value="F:phosphorelay sensor kinase activity"/>
    <property type="evidence" value="ECO:0007669"/>
    <property type="project" value="InterPro"/>
</dbReference>
<evidence type="ECO:0000259" key="13">
    <source>
        <dbReference type="PROSITE" id="PS50885"/>
    </source>
</evidence>
<evidence type="ECO:0000256" key="5">
    <source>
        <dbReference type="ARBA" id="ARBA00022679"/>
    </source>
</evidence>
<feature type="domain" description="HAMP" evidence="13">
    <location>
        <begin position="195"/>
        <end position="246"/>
    </location>
</feature>
<keyword evidence="9" id="KW-0902">Two-component regulatory system</keyword>
<evidence type="ECO:0000313" key="15">
    <source>
        <dbReference type="Proteomes" id="UP000549882"/>
    </source>
</evidence>
<name>A0A7W8XY27_9HYPH</name>
<evidence type="ECO:0000256" key="7">
    <source>
        <dbReference type="ARBA" id="ARBA00022777"/>
    </source>
</evidence>
<dbReference type="PANTHER" id="PTHR45436:SF5">
    <property type="entry name" value="SENSOR HISTIDINE KINASE TRCS"/>
    <property type="match status" value="1"/>
</dbReference>
<evidence type="ECO:0000256" key="8">
    <source>
        <dbReference type="ARBA" id="ARBA00022989"/>
    </source>
</evidence>
<accession>A0A7W8XY27</accession>
<feature type="transmembrane region" description="Helical" evidence="11">
    <location>
        <begin position="171"/>
        <end position="192"/>
    </location>
</feature>
<dbReference type="EMBL" id="JACHBI010000023">
    <property type="protein sequence ID" value="MBB5577657.1"/>
    <property type="molecule type" value="Genomic_DNA"/>
</dbReference>
<evidence type="ECO:0000256" key="10">
    <source>
        <dbReference type="ARBA" id="ARBA00023136"/>
    </source>
</evidence>
<feature type="domain" description="Histidine kinase" evidence="12">
    <location>
        <begin position="254"/>
        <end position="453"/>
    </location>
</feature>
<proteinExistence type="predicted"/>
<dbReference type="PANTHER" id="PTHR45436">
    <property type="entry name" value="SENSOR HISTIDINE KINASE YKOH"/>
    <property type="match status" value="1"/>
</dbReference>
<feature type="transmembrane region" description="Helical" evidence="11">
    <location>
        <begin position="20"/>
        <end position="43"/>
    </location>
</feature>
<dbReference type="InterPro" id="IPR050428">
    <property type="entry name" value="TCS_sensor_his_kinase"/>
</dbReference>
<protein>
    <recommendedName>
        <fullName evidence="3">histidine kinase</fullName>
        <ecNumber evidence="3">2.7.13.3</ecNumber>
    </recommendedName>
</protein>
<keyword evidence="6 11" id="KW-0812">Transmembrane</keyword>
<dbReference type="InterPro" id="IPR003594">
    <property type="entry name" value="HATPase_dom"/>
</dbReference>
<dbReference type="CDD" id="cd00082">
    <property type="entry name" value="HisKA"/>
    <property type="match status" value="1"/>
</dbReference>